<evidence type="ECO:0000259" key="9">
    <source>
        <dbReference type="Pfam" id="PF12704"/>
    </source>
</evidence>
<protein>
    <submittedName>
        <fullName evidence="10">FtsX-like permease family protein</fullName>
    </submittedName>
</protein>
<feature type="transmembrane region" description="Helical" evidence="7">
    <location>
        <begin position="271"/>
        <end position="297"/>
    </location>
</feature>
<feature type="transmembrane region" description="Helical" evidence="7">
    <location>
        <begin position="360"/>
        <end position="382"/>
    </location>
</feature>
<dbReference type="PANTHER" id="PTHR30572">
    <property type="entry name" value="MEMBRANE COMPONENT OF TRANSPORTER-RELATED"/>
    <property type="match status" value="1"/>
</dbReference>
<evidence type="ECO:0000313" key="11">
    <source>
        <dbReference type="Proteomes" id="UP000446768"/>
    </source>
</evidence>
<comment type="similarity">
    <text evidence="6">Belongs to the ABC-4 integral membrane protein family.</text>
</comment>
<sequence>MLRHLLKLMWKRKTRNLMLSLELLLAFVLVFALSAIAVRCWQLYHEPVGFDYRPLWAVEINPGDGQRMPKDADLYTRLRLAVRELPEVEHSAFTTFAPYTMRTMTTSIQRTANGPGEAVQMLEVSDDFFATNGMTPVAGQWFSSADDGAGIVPVVINQHMADRWFPGQAAVGRTFTGAENDTSAVRYRVAAVLEAYRTKGELDPPSNLMLTRHAPDGSLPSINSMLLRIKPGTPRSFETALQRQLKLVRNDWSFTISPLADLRASLLKQQLAPLLVLAVIAAFLLVMVAFGLFGVLWQNTTRRIPEIGLRRALGAPSGAIHRQIVGEQMLLSTFAMLAGLALLVQLPLTGVLGEHLNWSVFIYALGLSMGLIYLLSLLCSLYPGWHASRMPPTSALRYE</sequence>
<dbReference type="AlphaFoldDB" id="A0A7X2LSQ8"/>
<dbReference type="Pfam" id="PF02687">
    <property type="entry name" value="FtsX"/>
    <property type="match status" value="1"/>
</dbReference>
<dbReference type="PANTHER" id="PTHR30572:SF4">
    <property type="entry name" value="ABC TRANSPORTER PERMEASE YTRF"/>
    <property type="match status" value="1"/>
</dbReference>
<organism evidence="10 11">
    <name type="scientific">Pseudoduganella rivuli</name>
    <dbReference type="NCBI Taxonomy" id="2666085"/>
    <lineage>
        <taxon>Bacteria</taxon>
        <taxon>Pseudomonadati</taxon>
        <taxon>Pseudomonadota</taxon>
        <taxon>Betaproteobacteria</taxon>
        <taxon>Burkholderiales</taxon>
        <taxon>Oxalobacteraceae</taxon>
        <taxon>Telluria group</taxon>
        <taxon>Pseudoduganella</taxon>
    </lineage>
</organism>
<evidence type="ECO:0000256" key="4">
    <source>
        <dbReference type="ARBA" id="ARBA00022989"/>
    </source>
</evidence>
<keyword evidence="4 7" id="KW-1133">Transmembrane helix</keyword>
<dbReference type="GO" id="GO:0005886">
    <property type="term" value="C:plasma membrane"/>
    <property type="evidence" value="ECO:0007669"/>
    <property type="project" value="UniProtKB-SubCell"/>
</dbReference>
<evidence type="ECO:0000256" key="2">
    <source>
        <dbReference type="ARBA" id="ARBA00022475"/>
    </source>
</evidence>
<evidence type="ECO:0000313" key="10">
    <source>
        <dbReference type="EMBL" id="MRV71162.1"/>
    </source>
</evidence>
<dbReference type="EMBL" id="WKJJ01000003">
    <property type="protein sequence ID" value="MRV71162.1"/>
    <property type="molecule type" value="Genomic_DNA"/>
</dbReference>
<dbReference type="InterPro" id="IPR050250">
    <property type="entry name" value="Macrolide_Exporter_MacB"/>
</dbReference>
<comment type="subcellular location">
    <subcellularLocation>
        <location evidence="1">Cell membrane</location>
        <topology evidence="1">Multi-pass membrane protein</topology>
    </subcellularLocation>
</comment>
<evidence type="ECO:0000256" key="5">
    <source>
        <dbReference type="ARBA" id="ARBA00023136"/>
    </source>
</evidence>
<dbReference type="GO" id="GO:0022857">
    <property type="term" value="F:transmembrane transporter activity"/>
    <property type="evidence" value="ECO:0007669"/>
    <property type="project" value="TreeGrafter"/>
</dbReference>
<reference evidence="10 11" key="1">
    <citation type="submission" date="2019-11" db="EMBL/GenBank/DDBJ databases">
        <title>Novel species isolated from a subtropical stream in China.</title>
        <authorList>
            <person name="Lu H."/>
        </authorList>
    </citation>
    <scope>NUCLEOTIDE SEQUENCE [LARGE SCALE GENOMIC DNA]</scope>
    <source>
        <strain evidence="10 11">FT92W</strain>
    </source>
</reference>
<evidence type="ECO:0000256" key="7">
    <source>
        <dbReference type="SAM" id="Phobius"/>
    </source>
</evidence>
<dbReference type="RefSeq" id="WP_154371657.1">
    <property type="nucleotide sequence ID" value="NZ_WKJJ01000003.1"/>
</dbReference>
<proteinExistence type="inferred from homology"/>
<evidence type="ECO:0000256" key="6">
    <source>
        <dbReference type="ARBA" id="ARBA00038076"/>
    </source>
</evidence>
<feature type="domain" description="MacB-like periplasmic core" evidence="9">
    <location>
        <begin position="59"/>
        <end position="203"/>
    </location>
</feature>
<evidence type="ECO:0000256" key="3">
    <source>
        <dbReference type="ARBA" id="ARBA00022692"/>
    </source>
</evidence>
<gene>
    <name evidence="10" type="ORF">GJ700_05445</name>
</gene>
<dbReference type="InterPro" id="IPR025857">
    <property type="entry name" value="MacB_PCD"/>
</dbReference>
<feature type="domain" description="ABC3 transporter permease C-terminal" evidence="8">
    <location>
        <begin position="279"/>
        <end position="392"/>
    </location>
</feature>
<accession>A0A7X2LSQ8</accession>
<feature type="transmembrane region" description="Helical" evidence="7">
    <location>
        <begin position="329"/>
        <end position="348"/>
    </location>
</feature>
<dbReference type="Pfam" id="PF12704">
    <property type="entry name" value="MacB_PCD"/>
    <property type="match status" value="1"/>
</dbReference>
<comment type="caution">
    <text evidence="10">The sequence shown here is derived from an EMBL/GenBank/DDBJ whole genome shotgun (WGS) entry which is preliminary data.</text>
</comment>
<evidence type="ECO:0000259" key="8">
    <source>
        <dbReference type="Pfam" id="PF02687"/>
    </source>
</evidence>
<dbReference type="InterPro" id="IPR003838">
    <property type="entry name" value="ABC3_permease_C"/>
</dbReference>
<keyword evidence="3 7" id="KW-0812">Transmembrane</keyword>
<keyword evidence="5 7" id="KW-0472">Membrane</keyword>
<evidence type="ECO:0000256" key="1">
    <source>
        <dbReference type="ARBA" id="ARBA00004651"/>
    </source>
</evidence>
<keyword evidence="11" id="KW-1185">Reference proteome</keyword>
<keyword evidence="2" id="KW-1003">Cell membrane</keyword>
<dbReference type="Proteomes" id="UP000446768">
    <property type="component" value="Unassembled WGS sequence"/>
</dbReference>
<name>A0A7X2LSQ8_9BURK</name>